<feature type="region of interest" description="Disordered" evidence="1">
    <location>
        <begin position="527"/>
        <end position="553"/>
    </location>
</feature>
<dbReference type="Proteomes" id="UP000681722">
    <property type="component" value="Unassembled WGS sequence"/>
</dbReference>
<name>A0A813ZXV5_9BILA</name>
<feature type="compositionally biased region" description="Polar residues" evidence="1">
    <location>
        <begin position="1"/>
        <end position="18"/>
    </location>
</feature>
<feature type="compositionally biased region" description="Low complexity" evidence="1">
    <location>
        <begin position="332"/>
        <end position="358"/>
    </location>
</feature>
<reference evidence="2" key="1">
    <citation type="submission" date="2021-02" db="EMBL/GenBank/DDBJ databases">
        <authorList>
            <person name="Nowell W R."/>
        </authorList>
    </citation>
    <scope>NUCLEOTIDE SEQUENCE</scope>
</reference>
<gene>
    <name evidence="2" type="ORF">GPM918_LOCUS8874</name>
    <name evidence="3" type="ORF">OVA965_LOCUS30787</name>
    <name evidence="4" type="ORF">SRO942_LOCUS8875</name>
    <name evidence="5" type="ORF">TMI583_LOCUS31595</name>
</gene>
<proteinExistence type="predicted"/>
<keyword evidence="6" id="KW-1185">Reference proteome</keyword>
<dbReference type="EMBL" id="CAJOBA010044247">
    <property type="protein sequence ID" value="CAF4161315.1"/>
    <property type="molecule type" value="Genomic_DNA"/>
</dbReference>
<sequence length="628" mass="70071">NATVKMTCSTSSQGSLSQDEIGDESFVDESKQADIHMSISPTNLDVMKKSNSFFTENYENLDDQRPENNYNHIVGEHEDDDVEEEQNTEEDDDEEQQQKLERRKSLSARFRSTSKEINSFEHVPVQPPLTKHTRSQIIATEPKTSFKSFNSTRKNRSSRAQSEDRFRSSTVSLCESIPSYAAPTASSKLKANSMSEQPTTATVSSNISFSSSSSSSSTIIHQVRRAPSVVSLQTATDSSSSRPSSAKTLTNNNQSSLDLCKKSRSTQNLSQLLTSSSTTTTIAATCSSSSTTNVREETTTTVKTKPLTLKQIKLQSQQQIRRFKGKRPPNLPTSSTSPPSNPPAQSSSTSSSCTSSPTKNLENLQKEKRPVSPRFFPPPPCPLRELNDQQHQPSTPTNCFSSLDIPKWAKDCLYRTIVLGLSPLVIKDSCPSSSMTEDTITNNSPSVVLTPQIPRSTSICSIESTDSLETTSEAPPYQPAFNNDQNQNDGELRVRRSISIPDYRHLQHQKEDHQYHLRFSSLPITATKFDKNNNKDNNYSSHKEDDDDVSDTDSYNYIDDDRLRNIVGDLHNRLSQLEQLYATVSKSSESRDIMLKNYIEQIFTDLHTRITQQKTSSTIEATTTTSEC</sequence>
<feature type="compositionally biased region" description="Polar residues" evidence="1">
    <location>
        <begin position="480"/>
        <end position="489"/>
    </location>
</feature>
<evidence type="ECO:0000313" key="2">
    <source>
        <dbReference type="EMBL" id="CAF0905671.1"/>
    </source>
</evidence>
<dbReference type="Proteomes" id="UP000682733">
    <property type="component" value="Unassembled WGS sequence"/>
</dbReference>
<dbReference type="Proteomes" id="UP000663829">
    <property type="component" value="Unassembled WGS sequence"/>
</dbReference>
<evidence type="ECO:0000313" key="3">
    <source>
        <dbReference type="EMBL" id="CAF1350762.1"/>
    </source>
</evidence>
<dbReference type="AlphaFoldDB" id="A0A813ZXV5"/>
<feature type="compositionally biased region" description="Polar residues" evidence="1">
    <location>
        <begin position="246"/>
        <end position="256"/>
    </location>
</feature>
<evidence type="ECO:0000313" key="5">
    <source>
        <dbReference type="EMBL" id="CAF4161315.1"/>
    </source>
</evidence>
<dbReference type="EMBL" id="CAJNOQ010001598">
    <property type="protein sequence ID" value="CAF0905671.1"/>
    <property type="molecule type" value="Genomic_DNA"/>
</dbReference>
<feature type="compositionally biased region" description="Acidic residues" evidence="1">
    <location>
        <begin position="77"/>
        <end position="95"/>
    </location>
</feature>
<dbReference type="EMBL" id="CAJOBC010001598">
    <property type="protein sequence ID" value="CAF3687487.1"/>
    <property type="molecule type" value="Genomic_DNA"/>
</dbReference>
<evidence type="ECO:0000256" key="1">
    <source>
        <dbReference type="SAM" id="MobiDB-lite"/>
    </source>
</evidence>
<feature type="region of interest" description="Disordered" evidence="1">
    <location>
        <begin position="58"/>
        <end position="169"/>
    </location>
</feature>
<evidence type="ECO:0000313" key="4">
    <source>
        <dbReference type="EMBL" id="CAF3687487.1"/>
    </source>
</evidence>
<feature type="compositionally biased region" description="Low complexity" evidence="1">
    <location>
        <begin position="286"/>
        <end position="320"/>
    </location>
</feature>
<evidence type="ECO:0000313" key="6">
    <source>
        <dbReference type="Proteomes" id="UP000663829"/>
    </source>
</evidence>
<feature type="region of interest" description="Disordered" evidence="1">
    <location>
        <begin position="465"/>
        <end position="490"/>
    </location>
</feature>
<feature type="region of interest" description="Disordered" evidence="1">
    <location>
        <begin position="1"/>
        <end position="28"/>
    </location>
</feature>
<feature type="region of interest" description="Disordered" evidence="1">
    <location>
        <begin position="286"/>
        <end position="398"/>
    </location>
</feature>
<protein>
    <submittedName>
        <fullName evidence="2">Uncharacterized protein</fullName>
    </submittedName>
</protein>
<feature type="region of interest" description="Disordered" evidence="1">
    <location>
        <begin position="228"/>
        <end position="256"/>
    </location>
</feature>
<dbReference type="Proteomes" id="UP000677228">
    <property type="component" value="Unassembled WGS sequence"/>
</dbReference>
<feature type="non-terminal residue" evidence="2">
    <location>
        <position position="1"/>
    </location>
</feature>
<organism evidence="2 6">
    <name type="scientific">Didymodactylos carnosus</name>
    <dbReference type="NCBI Taxonomy" id="1234261"/>
    <lineage>
        <taxon>Eukaryota</taxon>
        <taxon>Metazoa</taxon>
        <taxon>Spiralia</taxon>
        <taxon>Gnathifera</taxon>
        <taxon>Rotifera</taxon>
        <taxon>Eurotatoria</taxon>
        <taxon>Bdelloidea</taxon>
        <taxon>Philodinida</taxon>
        <taxon>Philodinidae</taxon>
        <taxon>Didymodactylos</taxon>
    </lineage>
</organism>
<feature type="compositionally biased region" description="Polar residues" evidence="1">
    <location>
        <begin position="389"/>
        <end position="398"/>
    </location>
</feature>
<dbReference type="EMBL" id="CAJNOK010022609">
    <property type="protein sequence ID" value="CAF1350762.1"/>
    <property type="molecule type" value="Genomic_DNA"/>
</dbReference>
<comment type="caution">
    <text evidence="2">The sequence shown here is derived from an EMBL/GenBank/DDBJ whole genome shotgun (WGS) entry which is preliminary data.</text>
</comment>
<feature type="compositionally biased region" description="Polar residues" evidence="1">
    <location>
        <begin position="135"/>
        <end position="152"/>
    </location>
</feature>
<accession>A0A813ZXV5</accession>